<gene>
    <name evidence="2" type="ORF">AQJ46_07995</name>
</gene>
<reference evidence="2 3" key="1">
    <citation type="submission" date="2015-10" db="EMBL/GenBank/DDBJ databases">
        <title>Draft genome sequence of Streptomyces canus DSM 40017, type strain for the species Streptomyces canus.</title>
        <authorList>
            <person name="Ruckert C."/>
            <person name="Winkler A."/>
            <person name="Kalinowski J."/>
            <person name="Kampfer P."/>
            <person name="Glaeser S."/>
        </authorList>
    </citation>
    <scope>NUCLEOTIDE SEQUENCE [LARGE SCALE GENOMIC DNA]</scope>
    <source>
        <strain evidence="2 3">DSM 40017</strain>
    </source>
</reference>
<sequence>MAGEHSLRDLLHRATHRVPGVPAHVGHRAGHQGKAPQCRALRHTAARDRSRNGSWNHSSARPPRVLAAWQRRIADFFGQELG</sequence>
<name>A0A101SF29_9ACTN</name>
<feature type="region of interest" description="Disordered" evidence="1">
    <location>
        <begin position="18"/>
        <end position="38"/>
    </location>
</feature>
<dbReference type="RefSeq" id="WP_059204902.1">
    <property type="nucleotide sequence ID" value="NZ_KQ948657.1"/>
</dbReference>
<dbReference type="AlphaFoldDB" id="A0A101SF29"/>
<protein>
    <submittedName>
        <fullName evidence="2">Uncharacterized protein</fullName>
    </submittedName>
</protein>
<evidence type="ECO:0000313" key="3">
    <source>
        <dbReference type="Proteomes" id="UP000053669"/>
    </source>
</evidence>
<evidence type="ECO:0000256" key="1">
    <source>
        <dbReference type="SAM" id="MobiDB-lite"/>
    </source>
</evidence>
<dbReference type="Proteomes" id="UP000053669">
    <property type="component" value="Unassembled WGS sequence"/>
</dbReference>
<dbReference type="EMBL" id="LMWU01000007">
    <property type="protein sequence ID" value="KUN73152.1"/>
    <property type="molecule type" value="Genomic_DNA"/>
</dbReference>
<organism evidence="2 3">
    <name type="scientific">Streptomyces canus</name>
    <dbReference type="NCBI Taxonomy" id="58343"/>
    <lineage>
        <taxon>Bacteria</taxon>
        <taxon>Bacillati</taxon>
        <taxon>Actinomycetota</taxon>
        <taxon>Actinomycetes</taxon>
        <taxon>Kitasatosporales</taxon>
        <taxon>Streptomycetaceae</taxon>
        <taxon>Streptomyces</taxon>
        <taxon>Streptomyces aurantiacus group</taxon>
    </lineage>
</organism>
<proteinExistence type="predicted"/>
<evidence type="ECO:0000313" key="2">
    <source>
        <dbReference type="EMBL" id="KUN73152.1"/>
    </source>
</evidence>
<accession>A0A101SF29</accession>
<comment type="caution">
    <text evidence="2">The sequence shown here is derived from an EMBL/GenBank/DDBJ whole genome shotgun (WGS) entry which is preliminary data.</text>
</comment>